<protein>
    <submittedName>
        <fullName evidence="1">Uncharacterized protein</fullName>
    </submittedName>
</protein>
<evidence type="ECO:0000313" key="2">
    <source>
        <dbReference type="Proteomes" id="UP000199087"/>
    </source>
</evidence>
<dbReference type="AlphaFoldDB" id="A0A0U1NZH8"/>
<dbReference type="EMBL" id="CVRB01000003">
    <property type="protein sequence ID" value="CRK83405.1"/>
    <property type="molecule type" value="Genomic_DNA"/>
</dbReference>
<accession>A0A0U1NZH8</accession>
<name>A0A0U1NZH8_9BACI</name>
<proteinExistence type="predicted"/>
<sequence length="49" mass="5631">MLRDISTMSPLFEGEPGTLFNINHEKVNCLEIRLTILDGTQMKQLGYDF</sequence>
<reference evidence="2" key="1">
    <citation type="submission" date="2015-05" db="EMBL/GenBank/DDBJ databases">
        <authorList>
            <person name="Urmite Genomes"/>
        </authorList>
    </citation>
    <scope>NUCLEOTIDE SEQUENCE [LARGE SCALE GENOMIC DNA]</scope>
    <source>
        <strain evidence="2">LF1</strain>
    </source>
</reference>
<dbReference type="Proteomes" id="UP000199087">
    <property type="component" value="Unassembled WGS sequence"/>
</dbReference>
<evidence type="ECO:0000313" key="1">
    <source>
        <dbReference type="EMBL" id="CRK83405.1"/>
    </source>
</evidence>
<gene>
    <name evidence="1" type="ORF">BN000_03373</name>
</gene>
<keyword evidence="2" id="KW-1185">Reference proteome</keyword>
<organism evidence="1 2">
    <name type="scientific">Neobacillus massiliamazoniensis</name>
    <dbReference type="NCBI Taxonomy" id="1499688"/>
    <lineage>
        <taxon>Bacteria</taxon>
        <taxon>Bacillati</taxon>
        <taxon>Bacillota</taxon>
        <taxon>Bacilli</taxon>
        <taxon>Bacillales</taxon>
        <taxon>Bacillaceae</taxon>
        <taxon>Neobacillus</taxon>
    </lineage>
</organism>